<gene>
    <name evidence="1" type="ORF">EGH21_19405</name>
</gene>
<evidence type="ECO:0000313" key="2">
    <source>
        <dbReference type="Proteomes" id="UP001430377"/>
    </source>
</evidence>
<sequence>MATTQANSQERIARQLLTQSPGLFLGIDGDDAANYWDSYESAIAVVPRDAESVDNAKTFELDETPCAELADWCEHVRGTRGWDVGPHVAGSLVGDLAQAVEA</sequence>
<dbReference type="RefSeq" id="WP_220620063.1">
    <property type="nucleotide sequence ID" value="NZ_RKLR01000011.1"/>
</dbReference>
<proteinExistence type="predicted"/>
<dbReference type="EMBL" id="RKLR01000011">
    <property type="protein sequence ID" value="MBX0325196.1"/>
    <property type="molecule type" value="Genomic_DNA"/>
</dbReference>
<name>A0AAW4PV51_9EURY</name>
<reference evidence="1 2" key="1">
    <citation type="submission" date="2021-06" db="EMBL/GenBank/DDBJ databases">
        <title>Halomicroarcula sp. a new haloarchaeum isolated from saline soil.</title>
        <authorList>
            <person name="Duran-Viseras A."/>
            <person name="Sanchez-Porro C."/>
            <person name="Ventosa A."/>
        </authorList>
    </citation>
    <scope>NUCLEOTIDE SEQUENCE [LARGE SCALE GENOMIC DNA]</scope>
    <source>
        <strain evidence="1 2">F13</strain>
    </source>
</reference>
<accession>A0AAW4PV51</accession>
<comment type="caution">
    <text evidence="1">The sequence shown here is derived from an EMBL/GenBank/DDBJ whole genome shotgun (WGS) entry which is preliminary data.</text>
</comment>
<evidence type="ECO:0000313" key="1">
    <source>
        <dbReference type="EMBL" id="MBX0325196.1"/>
    </source>
</evidence>
<dbReference type="Proteomes" id="UP001430377">
    <property type="component" value="Unassembled WGS sequence"/>
</dbReference>
<keyword evidence="2" id="KW-1185">Reference proteome</keyword>
<protein>
    <submittedName>
        <fullName evidence="1">Uncharacterized protein</fullName>
    </submittedName>
</protein>
<dbReference type="AlphaFoldDB" id="A0AAW4PV51"/>
<organism evidence="1 2">
    <name type="scientific">Haloarcula rubra</name>
    <dbReference type="NCBI Taxonomy" id="2487747"/>
    <lineage>
        <taxon>Archaea</taxon>
        <taxon>Methanobacteriati</taxon>
        <taxon>Methanobacteriota</taxon>
        <taxon>Stenosarchaea group</taxon>
        <taxon>Halobacteria</taxon>
        <taxon>Halobacteriales</taxon>
        <taxon>Haloarculaceae</taxon>
        <taxon>Haloarcula</taxon>
    </lineage>
</organism>